<dbReference type="PANTHER" id="PTHR43479:SF11">
    <property type="entry name" value="ACREF_ENVCD OPERON REPRESSOR-RELATED"/>
    <property type="match status" value="1"/>
</dbReference>
<dbReference type="SUPFAM" id="SSF48498">
    <property type="entry name" value="Tetracyclin repressor-like, C-terminal domain"/>
    <property type="match status" value="1"/>
</dbReference>
<dbReference type="PROSITE" id="PS50977">
    <property type="entry name" value="HTH_TETR_2"/>
    <property type="match status" value="1"/>
</dbReference>
<dbReference type="PRINTS" id="PR00455">
    <property type="entry name" value="HTHTETR"/>
</dbReference>
<keyword evidence="1 2" id="KW-0238">DNA-binding</keyword>
<protein>
    <submittedName>
        <fullName evidence="4">Transcriptional regulator, TetR family</fullName>
    </submittedName>
</protein>
<evidence type="ECO:0000259" key="3">
    <source>
        <dbReference type="PROSITE" id="PS50977"/>
    </source>
</evidence>
<dbReference type="InterPro" id="IPR050624">
    <property type="entry name" value="HTH-type_Tx_Regulator"/>
</dbReference>
<dbReference type="GO" id="GO:0003677">
    <property type="term" value="F:DNA binding"/>
    <property type="evidence" value="ECO:0007669"/>
    <property type="project" value="UniProtKB-UniRule"/>
</dbReference>
<sequence length="189" mass="21407">MQKETRKEEILRVAARLFKNKGYSAVTMRDLATEMGIKAASLYNHISSKQAILQEIVLAIAEDFTAGMHKIIEADSNSIKKLEQIIDLHVKIAIENTDGLAALNSDWMHLESKLDYYLKLRQDYENNYRTIIESGIANKEIKAVKPDVLMFSMLSTLRSLYLWIPKKGNVNPKELSASLAQILIKGINI</sequence>
<dbReference type="Pfam" id="PF17932">
    <property type="entry name" value="TetR_C_24"/>
    <property type="match status" value="1"/>
</dbReference>
<dbReference type="Pfam" id="PF00440">
    <property type="entry name" value="TetR_N"/>
    <property type="match status" value="1"/>
</dbReference>
<dbReference type="InterPro" id="IPR001647">
    <property type="entry name" value="HTH_TetR"/>
</dbReference>
<reference evidence="5" key="1">
    <citation type="submission" date="2016-11" db="EMBL/GenBank/DDBJ databases">
        <authorList>
            <person name="Varghese N."/>
            <person name="Submissions S."/>
        </authorList>
    </citation>
    <scope>NUCLEOTIDE SEQUENCE [LARGE SCALE GENOMIC DNA]</scope>
    <source>
        <strain evidence="5">DSM 25330</strain>
    </source>
</reference>
<dbReference type="SUPFAM" id="SSF46689">
    <property type="entry name" value="Homeodomain-like"/>
    <property type="match status" value="1"/>
</dbReference>
<evidence type="ECO:0000256" key="1">
    <source>
        <dbReference type="ARBA" id="ARBA00023125"/>
    </source>
</evidence>
<keyword evidence="5" id="KW-1185">Reference proteome</keyword>
<dbReference type="STRING" id="1089305.SAMN05444148_1509"/>
<dbReference type="EMBL" id="FQWS01000001">
    <property type="protein sequence ID" value="SHH01939.1"/>
    <property type="molecule type" value="Genomic_DNA"/>
</dbReference>
<gene>
    <name evidence="4" type="ORF">SAMN05444148_1509</name>
</gene>
<dbReference type="InterPro" id="IPR036271">
    <property type="entry name" value="Tet_transcr_reg_TetR-rel_C_sf"/>
</dbReference>
<proteinExistence type="predicted"/>
<dbReference type="InterPro" id="IPR041490">
    <property type="entry name" value="KstR2_TetR_C"/>
</dbReference>
<evidence type="ECO:0000256" key="2">
    <source>
        <dbReference type="PROSITE-ProRule" id="PRU00335"/>
    </source>
</evidence>
<dbReference type="OrthoDB" id="9814200at2"/>
<feature type="DNA-binding region" description="H-T-H motif" evidence="2">
    <location>
        <begin position="27"/>
        <end position="46"/>
    </location>
</feature>
<dbReference type="AlphaFoldDB" id="A0A1M5PK96"/>
<dbReference type="RefSeq" id="WP_073084867.1">
    <property type="nucleotide sequence ID" value="NZ_FQWS01000001.1"/>
</dbReference>
<dbReference type="InterPro" id="IPR009057">
    <property type="entry name" value="Homeodomain-like_sf"/>
</dbReference>
<feature type="domain" description="HTH tetR-type" evidence="3">
    <location>
        <begin position="4"/>
        <end position="64"/>
    </location>
</feature>
<evidence type="ECO:0000313" key="5">
    <source>
        <dbReference type="Proteomes" id="UP000184522"/>
    </source>
</evidence>
<dbReference type="Gene3D" id="1.10.10.60">
    <property type="entry name" value="Homeodomain-like"/>
    <property type="match status" value="1"/>
</dbReference>
<accession>A0A1M5PK96</accession>
<name>A0A1M5PK96_9FLAO</name>
<dbReference type="PANTHER" id="PTHR43479">
    <property type="entry name" value="ACREF/ENVCD OPERON REPRESSOR-RELATED"/>
    <property type="match status" value="1"/>
</dbReference>
<dbReference type="Gene3D" id="1.10.357.10">
    <property type="entry name" value="Tetracycline Repressor, domain 2"/>
    <property type="match status" value="1"/>
</dbReference>
<dbReference type="Proteomes" id="UP000184522">
    <property type="component" value="Unassembled WGS sequence"/>
</dbReference>
<evidence type="ECO:0000313" key="4">
    <source>
        <dbReference type="EMBL" id="SHH01939.1"/>
    </source>
</evidence>
<organism evidence="4 5">
    <name type="scientific">Winogradskyella jejuensis</name>
    <dbReference type="NCBI Taxonomy" id="1089305"/>
    <lineage>
        <taxon>Bacteria</taxon>
        <taxon>Pseudomonadati</taxon>
        <taxon>Bacteroidota</taxon>
        <taxon>Flavobacteriia</taxon>
        <taxon>Flavobacteriales</taxon>
        <taxon>Flavobacteriaceae</taxon>
        <taxon>Winogradskyella</taxon>
    </lineage>
</organism>